<evidence type="ECO:0000256" key="15">
    <source>
        <dbReference type="ARBA" id="ARBA00041063"/>
    </source>
</evidence>
<comment type="catalytic activity">
    <reaction evidence="20">
        <text>(2E)-decenoyl-CoA + NADPH + H(+) = decanoyl-CoA + NADP(+)</text>
        <dbReference type="Rhea" id="RHEA:44960"/>
        <dbReference type="ChEBI" id="CHEBI:15378"/>
        <dbReference type="ChEBI" id="CHEBI:57783"/>
        <dbReference type="ChEBI" id="CHEBI:58349"/>
        <dbReference type="ChEBI" id="CHEBI:61406"/>
        <dbReference type="ChEBI" id="CHEBI:61430"/>
    </reaction>
    <physiologicalReaction direction="left-to-right" evidence="20">
        <dbReference type="Rhea" id="RHEA:44961"/>
    </physiologicalReaction>
</comment>
<dbReference type="Pfam" id="PF13561">
    <property type="entry name" value="adh_short_C2"/>
    <property type="match status" value="1"/>
</dbReference>
<proteinExistence type="inferred from homology"/>
<keyword evidence="4" id="KW-0444">Lipid biosynthesis</keyword>
<reference evidence="22 23" key="1">
    <citation type="submission" date="2019-03" db="EMBL/GenBank/DDBJ databases">
        <title>Genomic Encyclopedia of Type Strains, Phase IV (KMG-IV): sequencing the most valuable type-strain genomes for metagenomic binning, comparative biology and taxonomic classification.</title>
        <authorList>
            <person name="Goeker M."/>
        </authorList>
    </citation>
    <scope>NUCLEOTIDE SEQUENCE [LARGE SCALE GENOMIC DNA]</scope>
    <source>
        <strain evidence="22 23">DSM 26377</strain>
    </source>
</reference>
<accession>A0A4R7PBJ0</accession>
<dbReference type="GO" id="GO:0019166">
    <property type="term" value="F:trans-2-enoyl-CoA reductase (NADPH) activity"/>
    <property type="evidence" value="ECO:0007669"/>
    <property type="project" value="UniProtKB-EC"/>
</dbReference>
<dbReference type="InterPro" id="IPR002347">
    <property type="entry name" value="SDR_fam"/>
</dbReference>
<comment type="catalytic activity">
    <reaction evidence="18">
        <text>(2E)-hexenoyl-CoA + NADPH + H(+) = hexanoyl-CoA + NADP(+)</text>
        <dbReference type="Rhea" id="RHEA:44956"/>
        <dbReference type="ChEBI" id="CHEBI:15378"/>
        <dbReference type="ChEBI" id="CHEBI:57783"/>
        <dbReference type="ChEBI" id="CHEBI:58349"/>
        <dbReference type="ChEBI" id="CHEBI:62077"/>
        <dbReference type="ChEBI" id="CHEBI:62620"/>
    </reaction>
    <physiologicalReaction direction="left-to-right" evidence="18">
        <dbReference type="Rhea" id="RHEA:44957"/>
    </physiologicalReaction>
</comment>
<dbReference type="RefSeq" id="WP_133879600.1">
    <property type="nucleotide sequence ID" value="NZ_MWIN01000022.1"/>
</dbReference>
<comment type="subcellular location">
    <subcellularLocation>
        <location evidence="1">Peroxisome</location>
    </subcellularLocation>
</comment>
<evidence type="ECO:0000256" key="4">
    <source>
        <dbReference type="ARBA" id="ARBA00022516"/>
    </source>
</evidence>
<dbReference type="PANTHER" id="PTHR24317">
    <property type="entry name" value="PEROXISOMAL TRANS-2-ENOYL-COA REDUCTASE"/>
    <property type="match status" value="1"/>
</dbReference>
<keyword evidence="6" id="KW-0276">Fatty acid metabolism</keyword>
<comment type="function">
    <text evidence="12">Participates in chain elongation of fatty acids. Catalyzes the reduction of trans-2-enoyl-CoAs of varying chain lengths from 6:1 to 16:1, having maximum activity with 10:1 CoA. Has no 2,4-dienoyl-CoA reductase activity.</text>
</comment>
<evidence type="ECO:0000256" key="5">
    <source>
        <dbReference type="ARBA" id="ARBA00022553"/>
    </source>
</evidence>
<evidence type="ECO:0000256" key="6">
    <source>
        <dbReference type="ARBA" id="ARBA00022832"/>
    </source>
</evidence>
<evidence type="ECO:0000256" key="9">
    <source>
        <dbReference type="ARBA" id="ARBA00023098"/>
    </source>
</evidence>
<sequence length="279" mass="29889">MSELLESLWQHDTAFRSDLFAGKVALVCGGGSGIGRATAVLFARLGATVVITGRTQEKLDAVVDFAVKKGARMHGFAAQLREHEQVVTLFEKIEAEVGVPDLLVNSAGGQFPQDAIDLSPKGWNAVITNNLNNTWFVMQRAAQRWRDLKRGGSIVNVIVVLERGMPGVAHTQAARAGIVGAMRTVAVEWAPLGIRVNCVAPGLTASEGLDVYPPEAVAEFPLANPFKRPGTPMEIAESCVFLSAPAASFITGETLTVDGGGKLWGELWLAGRPEWYRTP</sequence>
<keyword evidence="23" id="KW-1185">Reference proteome</keyword>
<evidence type="ECO:0000256" key="13">
    <source>
        <dbReference type="ARBA" id="ARBA00038622"/>
    </source>
</evidence>
<keyword evidence="8" id="KW-0560">Oxidoreductase</keyword>
<keyword evidence="10" id="KW-0576">Peroxisome</keyword>
<evidence type="ECO:0000313" key="22">
    <source>
        <dbReference type="EMBL" id="TDU30969.1"/>
    </source>
</evidence>
<evidence type="ECO:0000256" key="2">
    <source>
        <dbReference type="ARBA" id="ARBA00005189"/>
    </source>
</evidence>
<gene>
    <name evidence="22" type="ORF">DFR24_0327</name>
</gene>
<evidence type="ECO:0000256" key="1">
    <source>
        <dbReference type="ARBA" id="ARBA00004275"/>
    </source>
</evidence>
<dbReference type="GO" id="GO:0006633">
    <property type="term" value="P:fatty acid biosynthetic process"/>
    <property type="evidence" value="ECO:0007669"/>
    <property type="project" value="UniProtKB-KW"/>
</dbReference>
<dbReference type="Proteomes" id="UP000295341">
    <property type="component" value="Unassembled WGS sequence"/>
</dbReference>
<keyword evidence="7" id="KW-0521">NADP</keyword>
<evidence type="ECO:0000256" key="10">
    <source>
        <dbReference type="ARBA" id="ARBA00023140"/>
    </source>
</evidence>
<evidence type="ECO:0000256" key="3">
    <source>
        <dbReference type="ARBA" id="ARBA00006484"/>
    </source>
</evidence>
<comment type="pathway">
    <text evidence="2">Lipid metabolism.</text>
</comment>
<comment type="catalytic activity">
    <reaction evidence="19">
        <text>a (2E)-enoyl-CoA + NADPH + H(+) = a 2,3-saturated acyl-CoA + NADP(+)</text>
        <dbReference type="Rhea" id="RHEA:33763"/>
        <dbReference type="ChEBI" id="CHEBI:15378"/>
        <dbReference type="ChEBI" id="CHEBI:57783"/>
        <dbReference type="ChEBI" id="CHEBI:58349"/>
        <dbReference type="ChEBI" id="CHEBI:58856"/>
        <dbReference type="ChEBI" id="CHEBI:65111"/>
        <dbReference type="EC" id="1.3.1.38"/>
    </reaction>
    <physiologicalReaction direction="left-to-right" evidence="19">
        <dbReference type="Rhea" id="RHEA:33764"/>
    </physiologicalReaction>
</comment>
<dbReference type="PANTHER" id="PTHR24317:SF7">
    <property type="entry name" value="PEROXISOMAL TRANS-2-ENOYL-COA REDUCTASE"/>
    <property type="match status" value="1"/>
</dbReference>
<evidence type="ECO:0000256" key="11">
    <source>
        <dbReference type="ARBA" id="ARBA00023160"/>
    </source>
</evidence>
<evidence type="ECO:0000256" key="14">
    <source>
        <dbReference type="ARBA" id="ARBA00038849"/>
    </source>
</evidence>
<evidence type="ECO:0000256" key="7">
    <source>
        <dbReference type="ARBA" id="ARBA00022857"/>
    </source>
</evidence>
<evidence type="ECO:0000256" key="12">
    <source>
        <dbReference type="ARBA" id="ARBA00037124"/>
    </source>
</evidence>
<protein>
    <recommendedName>
        <fullName evidence="15">Peroxisomal trans-2-enoyl-CoA reductase</fullName>
        <ecNumber evidence="14">1.3.1.38</ecNumber>
    </recommendedName>
</protein>
<dbReference type="AlphaFoldDB" id="A0A4R7PBJ0"/>
<evidence type="ECO:0000256" key="16">
    <source>
        <dbReference type="ARBA" id="ARBA00047570"/>
    </source>
</evidence>
<evidence type="ECO:0000256" key="8">
    <source>
        <dbReference type="ARBA" id="ARBA00023002"/>
    </source>
</evidence>
<dbReference type="SUPFAM" id="SSF51735">
    <property type="entry name" value="NAD(P)-binding Rossmann-fold domains"/>
    <property type="match status" value="1"/>
</dbReference>
<comment type="catalytic activity">
    <reaction evidence="16">
        <text>(2E)-dodecenoyl-CoA + NADPH + H(+) = dodecanoyl-CoA + NADP(+)</text>
        <dbReference type="Rhea" id="RHEA:44964"/>
        <dbReference type="ChEBI" id="CHEBI:15378"/>
        <dbReference type="ChEBI" id="CHEBI:57330"/>
        <dbReference type="ChEBI" id="CHEBI:57375"/>
        <dbReference type="ChEBI" id="CHEBI:57783"/>
        <dbReference type="ChEBI" id="CHEBI:58349"/>
    </reaction>
    <physiologicalReaction direction="left-to-right" evidence="16">
        <dbReference type="Rhea" id="RHEA:44965"/>
    </physiologicalReaction>
</comment>
<dbReference type="EC" id="1.3.1.38" evidence="14"/>
<name>A0A4R7PBJ0_9GAMM</name>
<organism evidence="22 23">
    <name type="scientific">Panacagrimonas perspica</name>
    <dbReference type="NCBI Taxonomy" id="381431"/>
    <lineage>
        <taxon>Bacteria</taxon>
        <taxon>Pseudomonadati</taxon>
        <taxon>Pseudomonadota</taxon>
        <taxon>Gammaproteobacteria</taxon>
        <taxon>Nevskiales</taxon>
        <taxon>Nevskiaceae</taxon>
        <taxon>Panacagrimonas</taxon>
    </lineage>
</organism>
<dbReference type="PRINTS" id="PR00081">
    <property type="entry name" value="GDHRDH"/>
</dbReference>
<evidence type="ECO:0000256" key="21">
    <source>
        <dbReference type="ARBA" id="ARBA00049559"/>
    </source>
</evidence>
<keyword evidence="11" id="KW-0275">Fatty acid biosynthesis</keyword>
<dbReference type="OrthoDB" id="9790785at2"/>
<evidence type="ECO:0000256" key="17">
    <source>
        <dbReference type="ARBA" id="ARBA00048686"/>
    </source>
</evidence>
<dbReference type="InterPro" id="IPR052388">
    <property type="entry name" value="Peroxisomal_t2-enoyl-CoA_red"/>
</dbReference>
<dbReference type="FunFam" id="3.40.50.720:FF:000084">
    <property type="entry name" value="Short-chain dehydrogenase reductase"/>
    <property type="match status" value="1"/>
</dbReference>
<evidence type="ECO:0000256" key="18">
    <source>
        <dbReference type="ARBA" id="ARBA00049108"/>
    </source>
</evidence>
<dbReference type="Gene3D" id="3.40.50.720">
    <property type="entry name" value="NAD(P)-binding Rossmann-like Domain"/>
    <property type="match status" value="1"/>
</dbReference>
<comment type="catalytic activity">
    <reaction evidence="17">
        <text>(2E)-tetradecenoyl-CoA + NADPH + H(+) = tetradecanoyl-CoA + NADP(+)</text>
        <dbReference type="Rhea" id="RHEA:44968"/>
        <dbReference type="ChEBI" id="CHEBI:15378"/>
        <dbReference type="ChEBI" id="CHEBI:57385"/>
        <dbReference type="ChEBI" id="CHEBI:57783"/>
        <dbReference type="ChEBI" id="CHEBI:58349"/>
        <dbReference type="ChEBI" id="CHEBI:61405"/>
    </reaction>
    <physiologicalReaction direction="left-to-right" evidence="17">
        <dbReference type="Rhea" id="RHEA:44969"/>
    </physiologicalReaction>
</comment>
<dbReference type="EMBL" id="SOBT01000008">
    <property type="protein sequence ID" value="TDU30969.1"/>
    <property type="molecule type" value="Genomic_DNA"/>
</dbReference>
<comment type="caution">
    <text evidence="22">The sequence shown here is derived from an EMBL/GenBank/DDBJ whole genome shotgun (WGS) entry which is preliminary data.</text>
</comment>
<dbReference type="InterPro" id="IPR036291">
    <property type="entry name" value="NAD(P)-bd_dom_sf"/>
</dbReference>
<evidence type="ECO:0000256" key="20">
    <source>
        <dbReference type="ARBA" id="ARBA00049386"/>
    </source>
</evidence>
<comment type="catalytic activity">
    <reaction evidence="21">
        <text>(2E)-octenoyl-CoA + NADPH + H(+) = octanoyl-CoA + NADP(+)</text>
        <dbReference type="Rhea" id="RHEA:44952"/>
        <dbReference type="ChEBI" id="CHEBI:15378"/>
        <dbReference type="ChEBI" id="CHEBI:57386"/>
        <dbReference type="ChEBI" id="CHEBI:57783"/>
        <dbReference type="ChEBI" id="CHEBI:58349"/>
        <dbReference type="ChEBI" id="CHEBI:62242"/>
    </reaction>
    <physiologicalReaction direction="left-to-right" evidence="21">
        <dbReference type="Rhea" id="RHEA:44953"/>
    </physiologicalReaction>
</comment>
<keyword evidence="9" id="KW-0443">Lipid metabolism</keyword>
<evidence type="ECO:0000256" key="19">
    <source>
        <dbReference type="ARBA" id="ARBA00049251"/>
    </source>
</evidence>
<comment type="subunit">
    <text evidence="13">Interacts with PEX5, probably required to target it into peroxisomes.</text>
</comment>
<evidence type="ECO:0000313" key="23">
    <source>
        <dbReference type="Proteomes" id="UP000295341"/>
    </source>
</evidence>
<keyword evidence="5" id="KW-0597">Phosphoprotein</keyword>
<comment type="similarity">
    <text evidence="3">Belongs to the short-chain dehydrogenases/reductases (SDR) family.</text>
</comment>